<dbReference type="EMBL" id="JAKZBV010000001">
    <property type="protein sequence ID" value="MCH6470687.1"/>
    <property type="molecule type" value="Genomic_DNA"/>
</dbReference>
<dbReference type="Proteomes" id="UP001202922">
    <property type="component" value="Unassembled WGS sequence"/>
</dbReference>
<protein>
    <submittedName>
        <fullName evidence="2">Uncharacterized protein</fullName>
    </submittedName>
</protein>
<keyword evidence="1" id="KW-0175">Coiled coil</keyword>
<accession>A0ABS9U2G1</accession>
<feature type="coiled-coil region" evidence="1">
    <location>
        <begin position="22"/>
        <end position="54"/>
    </location>
</feature>
<sequence>MGVEMSVFEKATRLRAVAHTYAEGAKERRDREQAELALKEVEDALDALVKLTEAARSAAELGVTLPEMASLVGRGLTNLEARSAGGLLPTKQALQAAKGRLISNRAELETAFGAAWRAWATARVREVPIAKIALVASRMSRQSIEDDLRSLHGMTRSIPTAREVQAFGQKWKRVRDVLDALEAEDDMVELLTRLGASEGVLLADLSDSELALLRNRVAVAEQIVLRRR</sequence>
<dbReference type="RefSeq" id="WP_241054193.1">
    <property type="nucleotide sequence ID" value="NZ_JAKZBV010000001.1"/>
</dbReference>
<organism evidence="2 3">
    <name type="scientific">Sinomonas terrae</name>
    <dbReference type="NCBI Taxonomy" id="2908838"/>
    <lineage>
        <taxon>Bacteria</taxon>
        <taxon>Bacillati</taxon>
        <taxon>Actinomycetota</taxon>
        <taxon>Actinomycetes</taxon>
        <taxon>Micrococcales</taxon>
        <taxon>Micrococcaceae</taxon>
        <taxon>Sinomonas</taxon>
    </lineage>
</organism>
<comment type="caution">
    <text evidence="2">The sequence shown here is derived from an EMBL/GenBank/DDBJ whole genome shotgun (WGS) entry which is preliminary data.</text>
</comment>
<evidence type="ECO:0000313" key="3">
    <source>
        <dbReference type="Proteomes" id="UP001202922"/>
    </source>
</evidence>
<proteinExistence type="predicted"/>
<evidence type="ECO:0000256" key="1">
    <source>
        <dbReference type="SAM" id="Coils"/>
    </source>
</evidence>
<keyword evidence="3" id="KW-1185">Reference proteome</keyword>
<gene>
    <name evidence="2" type="ORF">L0M17_11985</name>
</gene>
<evidence type="ECO:0000313" key="2">
    <source>
        <dbReference type="EMBL" id="MCH6470687.1"/>
    </source>
</evidence>
<reference evidence="2 3" key="1">
    <citation type="submission" date="2022-03" db="EMBL/GenBank/DDBJ databases">
        <title>Sinomonas sp. isolated from a soil.</title>
        <authorList>
            <person name="Han J."/>
            <person name="Kim D.-U."/>
        </authorList>
    </citation>
    <scope>NUCLEOTIDE SEQUENCE [LARGE SCALE GENOMIC DNA]</scope>
    <source>
        <strain evidence="2 3">5-5</strain>
    </source>
</reference>
<name>A0ABS9U2G1_9MICC</name>